<feature type="region of interest" description="Disordered" evidence="1">
    <location>
        <begin position="1"/>
        <end position="112"/>
    </location>
</feature>
<proteinExistence type="predicted"/>
<feature type="region of interest" description="Disordered" evidence="1">
    <location>
        <begin position="334"/>
        <end position="355"/>
    </location>
</feature>
<reference evidence="3" key="2">
    <citation type="submission" date="2009-11" db="EMBL/GenBank/DDBJ databases">
        <title>The Genome Sequence of Allomyces macrogynus strain ATCC 38327.</title>
        <authorList>
            <consortium name="The Broad Institute Genome Sequencing Platform"/>
            <person name="Russ C."/>
            <person name="Cuomo C."/>
            <person name="Shea T."/>
            <person name="Young S.K."/>
            <person name="Zeng Q."/>
            <person name="Koehrsen M."/>
            <person name="Haas B."/>
            <person name="Borodovsky M."/>
            <person name="Guigo R."/>
            <person name="Alvarado L."/>
            <person name="Berlin A."/>
            <person name="Borenstein D."/>
            <person name="Chen Z."/>
            <person name="Engels R."/>
            <person name="Freedman E."/>
            <person name="Gellesch M."/>
            <person name="Goldberg J."/>
            <person name="Griggs A."/>
            <person name="Gujja S."/>
            <person name="Heiman D."/>
            <person name="Hepburn T."/>
            <person name="Howarth C."/>
            <person name="Jen D."/>
            <person name="Larson L."/>
            <person name="Lewis B."/>
            <person name="Mehta T."/>
            <person name="Park D."/>
            <person name="Pearson M."/>
            <person name="Roberts A."/>
            <person name="Saif S."/>
            <person name="Shenoy N."/>
            <person name="Sisk P."/>
            <person name="Stolte C."/>
            <person name="Sykes S."/>
            <person name="Walk T."/>
            <person name="White J."/>
            <person name="Yandava C."/>
            <person name="Burger G."/>
            <person name="Gray M.W."/>
            <person name="Holland P.W.H."/>
            <person name="King N."/>
            <person name="Lang F.B.F."/>
            <person name="Roger A.J."/>
            <person name="Ruiz-Trillo I."/>
            <person name="Lander E."/>
            <person name="Nusbaum C."/>
        </authorList>
    </citation>
    <scope>NUCLEOTIDE SEQUENCE [LARGE SCALE GENOMIC DNA]</scope>
    <source>
        <strain evidence="3">ATCC 38327</strain>
    </source>
</reference>
<dbReference type="AlphaFoldDB" id="A0A0L0SIE9"/>
<reference evidence="2 3" key="1">
    <citation type="submission" date="2009-11" db="EMBL/GenBank/DDBJ databases">
        <title>Annotation of Allomyces macrogynus ATCC 38327.</title>
        <authorList>
            <consortium name="The Broad Institute Genome Sequencing Platform"/>
            <person name="Russ C."/>
            <person name="Cuomo C."/>
            <person name="Burger G."/>
            <person name="Gray M.W."/>
            <person name="Holland P.W.H."/>
            <person name="King N."/>
            <person name="Lang F.B.F."/>
            <person name="Roger A.J."/>
            <person name="Ruiz-Trillo I."/>
            <person name="Young S.K."/>
            <person name="Zeng Q."/>
            <person name="Gargeya S."/>
            <person name="Fitzgerald M."/>
            <person name="Haas B."/>
            <person name="Abouelleil A."/>
            <person name="Alvarado L."/>
            <person name="Arachchi H.M."/>
            <person name="Berlin A."/>
            <person name="Chapman S.B."/>
            <person name="Gearin G."/>
            <person name="Goldberg J."/>
            <person name="Griggs A."/>
            <person name="Gujja S."/>
            <person name="Hansen M."/>
            <person name="Heiman D."/>
            <person name="Howarth C."/>
            <person name="Larimer J."/>
            <person name="Lui A."/>
            <person name="MacDonald P.J.P."/>
            <person name="McCowen C."/>
            <person name="Montmayeur A."/>
            <person name="Murphy C."/>
            <person name="Neiman D."/>
            <person name="Pearson M."/>
            <person name="Priest M."/>
            <person name="Roberts A."/>
            <person name="Saif S."/>
            <person name="Shea T."/>
            <person name="Sisk P."/>
            <person name="Stolte C."/>
            <person name="Sykes S."/>
            <person name="Wortman J."/>
            <person name="Nusbaum C."/>
            <person name="Birren B."/>
        </authorList>
    </citation>
    <scope>NUCLEOTIDE SEQUENCE [LARGE SCALE GENOMIC DNA]</scope>
    <source>
        <strain evidence="2 3">ATCC 38327</strain>
    </source>
</reference>
<dbReference type="Proteomes" id="UP000054350">
    <property type="component" value="Unassembled WGS sequence"/>
</dbReference>
<dbReference type="VEuPathDB" id="FungiDB:AMAG_07517"/>
<sequence>MTSMHGLLSASATAATTPADAAADALERSPSIDAPRTHTQLSRRHALPLSAAPWTEDASSGFNSYHDSTGAVAPDGAAAPPVPPAHEDPDLPARRATDGGGGGGGSGRAGAAVHHASWWGPLSPGAPRDVMVHQGMMRPGAVSSASMATTAHSGPAAIAGQNASPMMMGWATARSEMGFASPSSTSLVSMSRAVTAASQVSGTMAPADRGSGMFITAPVTTTTQAFHDEAAGFASMHHHLHAHHGPHLHPHHDTLPASTTPAGFLGSSQSESFFDPHAPAPFLTPEPAVDPFLAQDAPMLHMACMTAFPHEFTAVAAGPSLSAALAFNAPRSSSFPATPLVSGPPPNPDRHAHEHAHDDFPVSLACCPVAPSSSSSSEHAHMHVHVPPPPAPPSPWMVRGDATVTLPLTAPMTPVTPTTPTAALLSPTSANATAWTAAVRAAEQAYHTELERQLRRHNLGVRVGALPAGVAGAVLATVPDAAEDGDMLPRDQASMRPAVKPDPDHDLAKTLTAAEHAKQQLHGLPVPPAAAGWPLHFAPRRHPRARSRRASQKRAGKLPACSSVAAAADAATTPLIPTSRSAPVTDFICPVCQKRFVRSFKPQSRT</sequence>
<evidence type="ECO:0000256" key="1">
    <source>
        <dbReference type="SAM" id="MobiDB-lite"/>
    </source>
</evidence>
<dbReference type="EMBL" id="GG745340">
    <property type="protein sequence ID" value="KNE62283.1"/>
    <property type="molecule type" value="Genomic_DNA"/>
</dbReference>
<feature type="compositionally biased region" description="Low complexity" evidence="1">
    <location>
        <begin position="70"/>
        <end position="79"/>
    </location>
</feature>
<evidence type="ECO:0008006" key="4">
    <source>
        <dbReference type="Google" id="ProtNLM"/>
    </source>
</evidence>
<organism evidence="2 3">
    <name type="scientific">Allomyces macrogynus (strain ATCC 38327)</name>
    <name type="common">Allomyces javanicus var. macrogynus</name>
    <dbReference type="NCBI Taxonomy" id="578462"/>
    <lineage>
        <taxon>Eukaryota</taxon>
        <taxon>Fungi</taxon>
        <taxon>Fungi incertae sedis</taxon>
        <taxon>Blastocladiomycota</taxon>
        <taxon>Blastocladiomycetes</taxon>
        <taxon>Blastocladiales</taxon>
        <taxon>Blastocladiaceae</taxon>
        <taxon>Allomyces</taxon>
    </lineage>
</organism>
<dbReference type="OrthoDB" id="4748970at2759"/>
<feature type="compositionally biased region" description="Low complexity" evidence="1">
    <location>
        <begin position="9"/>
        <end position="24"/>
    </location>
</feature>
<accession>A0A0L0SIE9</accession>
<gene>
    <name evidence="2" type="ORF">AMAG_07517</name>
</gene>
<feature type="compositionally biased region" description="Gly residues" evidence="1">
    <location>
        <begin position="98"/>
        <end position="108"/>
    </location>
</feature>
<evidence type="ECO:0000313" key="3">
    <source>
        <dbReference type="Proteomes" id="UP000054350"/>
    </source>
</evidence>
<evidence type="ECO:0000313" key="2">
    <source>
        <dbReference type="EMBL" id="KNE62283.1"/>
    </source>
</evidence>
<protein>
    <recommendedName>
        <fullName evidence="4">C2H2-type domain-containing protein</fullName>
    </recommendedName>
</protein>
<name>A0A0L0SIE9_ALLM3</name>
<keyword evidence="3" id="KW-1185">Reference proteome</keyword>
<feature type="compositionally biased region" description="Basic and acidic residues" evidence="1">
    <location>
        <begin position="85"/>
        <end position="97"/>
    </location>
</feature>
<feature type="compositionally biased region" description="Polar residues" evidence="1">
    <location>
        <begin position="57"/>
        <end position="67"/>
    </location>
</feature>